<dbReference type="InterPro" id="IPR007320">
    <property type="entry name" value="PDCD2_C"/>
</dbReference>
<dbReference type="PANTHER" id="PTHR47524:SF1">
    <property type="entry name" value="20S RRNA ACCUMULATION PROTEIN 4"/>
    <property type="match status" value="1"/>
</dbReference>
<evidence type="ECO:0000259" key="2">
    <source>
        <dbReference type="PROSITE" id="PS50097"/>
    </source>
</evidence>
<dbReference type="eggNOG" id="KOG2061">
    <property type="taxonomic scope" value="Eukaryota"/>
</dbReference>
<dbReference type="CDD" id="cd18186">
    <property type="entry name" value="BTB_POZ_ZBTB_KLHL-like"/>
    <property type="match status" value="1"/>
</dbReference>
<feature type="region of interest" description="Disordered" evidence="1">
    <location>
        <begin position="636"/>
        <end position="666"/>
    </location>
</feature>
<dbReference type="Pfam" id="PF04194">
    <property type="entry name" value="PDCD2_C"/>
    <property type="match status" value="1"/>
</dbReference>
<dbReference type="Gene3D" id="3.30.710.10">
    <property type="entry name" value="Potassium Channel Kv1.1, Chain A"/>
    <property type="match status" value="1"/>
</dbReference>
<accession>U1HSE8</accession>
<dbReference type="GO" id="GO:0030490">
    <property type="term" value="P:maturation of SSU-rRNA"/>
    <property type="evidence" value="ECO:0007669"/>
    <property type="project" value="TreeGrafter"/>
</dbReference>
<feature type="region of interest" description="Disordered" evidence="1">
    <location>
        <begin position="249"/>
        <end position="271"/>
    </location>
</feature>
<dbReference type="GO" id="GO:0005737">
    <property type="term" value="C:cytoplasm"/>
    <property type="evidence" value="ECO:0007669"/>
    <property type="project" value="InterPro"/>
</dbReference>
<name>U1HSE8_ENDPU</name>
<dbReference type="EMBL" id="KE720951">
    <property type="protein sequence ID" value="ERF73465.1"/>
    <property type="molecule type" value="Genomic_DNA"/>
</dbReference>
<proteinExistence type="predicted"/>
<evidence type="ECO:0000313" key="3">
    <source>
        <dbReference type="EMBL" id="ERF73465.1"/>
    </source>
</evidence>
<dbReference type="Pfam" id="PF00651">
    <property type="entry name" value="BTB"/>
    <property type="match status" value="1"/>
</dbReference>
<feature type="compositionally biased region" description="Basic residues" evidence="1">
    <location>
        <begin position="653"/>
        <end position="666"/>
    </location>
</feature>
<dbReference type="InterPro" id="IPR000210">
    <property type="entry name" value="BTB/POZ_dom"/>
</dbReference>
<dbReference type="Proteomes" id="UP000019373">
    <property type="component" value="Unassembled WGS sequence"/>
</dbReference>
<gene>
    <name evidence="3" type="ORF">EPUS_04088</name>
</gene>
<dbReference type="OrthoDB" id="443682at2759"/>
<organism evidence="3 4">
    <name type="scientific">Endocarpon pusillum (strain Z07020 / HMAS-L-300199)</name>
    <name type="common">Lichen-forming fungus</name>
    <dbReference type="NCBI Taxonomy" id="1263415"/>
    <lineage>
        <taxon>Eukaryota</taxon>
        <taxon>Fungi</taxon>
        <taxon>Dikarya</taxon>
        <taxon>Ascomycota</taxon>
        <taxon>Pezizomycotina</taxon>
        <taxon>Eurotiomycetes</taxon>
        <taxon>Chaetothyriomycetidae</taxon>
        <taxon>Verrucariales</taxon>
        <taxon>Verrucariaceae</taxon>
        <taxon>Endocarpon</taxon>
    </lineage>
</organism>
<sequence length="666" mass="74296">MDSYDSDSSFEAENEYTETNVNLGYASREPTGDTISHLGGFSTWFDPNRTPPASFARCKVCSSPMSLLLQLNGDLPQYFPNDERRLHIYTCRMKPCSRKVGSVRAIREVRKHKAEGATRSKEEKAILNAEPQKQPEDLGTMIFGATSSNSIPSNENPFSISKPFSMSSNPYDSLPSTLTLAAKPPQRAQEPPIETFASKLRISSPSPQSKADVPEELWPPESAFPKPYPYFHLDAEYEALVPEKPQIPEAGSSKIQAQYTEEDSTTPNGLDKDLFESSLDKTFLNFSDRLAQNPEQVLRYEWKGNPLLYSSTDAVGKQLVSSNGKTKTSTGMPRCESCGAKRVFEMQLVPGAIAAVEEDDINLEEGMEWGTILVGVCESNCGEIGEVVFKEEWCGVQWEERGLGRLLYSGRFADATVRCKGVEWRVHRSILCPRSAFFEACLNGNFREAFSSVVDFQEDEPYAVEGLLIFLYTLEYPNRSSSFFSQSKPEPNPNFRLEATMNRSNQATISNTSTDPCTCQIQLRSQPTKHGWQESMALCRIGDKFGVNRLRDEATAEILVTAKTALKSSSAMQFFWEFFQMSQEGVQRMRPSIIALAAEDVSKLTVSPHFHEFVANYPAATCLLVEALEKNIPKGMENVEGQSSPSLSGRGAFRGRGRRGHYRSNC</sequence>
<dbReference type="PROSITE" id="PS50097">
    <property type="entry name" value="BTB"/>
    <property type="match status" value="1"/>
</dbReference>
<evidence type="ECO:0000313" key="4">
    <source>
        <dbReference type="Proteomes" id="UP000019373"/>
    </source>
</evidence>
<keyword evidence="4" id="KW-1185">Reference proteome</keyword>
<dbReference type="InterPro" id="IPR011333">
    <property type="entry name" value="SKP1/BTB/POZ_sf"/>
</dbReference>
<dbReference type="AlphaFoldDB" id="U1HSE8"/>
<feature type="domain" description="BTB" evidence="2">
    <location>
        <begin position="413"/>
        <end position="480"/>
    </location>
</feature>
<dbReference type="PANTHER" id="PTHR47524">
    <property type="entry name" value="20S RRNA ACCUMULATION PROTEIN 4"/>
    <property type="match status" value="1"/>
</dbReference>
<protein>
    <recommendedName>
        <fullName evidence="2">BTB domain-containing protein</fullName>
    </recommendedName>
</protein>
<reference evidence="4" key="1">
    <citation type="journal article" date="2014" name="BMC Genomics">
        <title>Genome characteristics reveal the impact of lichenization on lichen-forming fungus Endocarpon pusillum Hedwig (Verrucariales, Ascomycota).</title>
        <authorList>
            <person name="Wang Y.-Y."/>
            <person name="Liu B."/>
            <person name="Zhang X.-Y."/>
            <person name="Zhou Q.-M."/>
            <person name="Zhang T."/>
            <person name="Li H."/>
            <person name="Yu Y.-F."/>
            <person name="Zhang X.-L."/>
            <person name="Hao X.-Y."/>
            <person name="Wang M."/>
            <person name="Wang L."/>
            <person name="Wei J.-C."/>
        </authorList>
    </citation>
    <scope>NUCLEOTIDE SEQUENCE [LARGE SCALE GENOMIC DNA]</scope>
    <source>
        <strain evidence="4">Z07020 / HMAS-L-300199</strain>
    </source>
</reference>
<dbReference type="RefSeq" id="XP_007800893.1">
    <property type="nucleotide sequence ID" value="XM_007802702.1"/>
</dbReference>
<evidence type="ECO:0000256" key="1">
    <source>
        <dbReference type="SAM" id="MobiDB-lite"/>
    </source>
</evidence>
<dbReference type="HOGENOM" id="CLU_412204_0_0_1"/>
<dbReference type="SUPFAM" id="SSF54695">
    <property type="entry name" value="POZ domain"/>
    <property type="match status" value="1"/>
</dbReference>
<dbReference type="GeneID" id="19239122"/>